<dbReference type="Gene3D" id="1.10.532.10">
    <property type="entry name" value="STAT transcription factor, N-terminal domain"/>
    <property type="match status" value="1"/>
</dbReference>
<dbReference type="InterPro" id="IPR012345">
    <property type="entry name" value="STAT_TF_DNA-bd_N"/>
</dbReference>
<dbReference type="InterPro" id="IPR013799">
    <property type="entry name" value="STAT_TF_prot_interaction"/>
</dbReference>
<dbReference type="GO" id="GO:0005634">
    <property type="term" value="C:nucleus"/>
    <property type="evidence" value="ECO:0007669"/>
    <property type="project" value="UniProtKB-SubCell"/>
</dbReference>
<dbReference type="InterPro" id="IPR008967">
    <property type="entry name" value="p53-like_TF_DNA-bd_sf"/>
</dbReference>
<evidence type="ECO:0000259" key="14">
    <source>
        <dbReference type="PROSITE" id="PS50001"/>
    </source>
</evidence>
<organism evidence="15 16">
    <name type="scientific">Hemibagrus guttatus</name>
    <dbReference type="NCBI Taxonomy" id="175788"/>
    <lineage>
        <taxon>Eukaryota</taxon>
        <taxon>Metazoa</taxon>
        <taxon>Chordata</taxon>
        <taxon>Craniata</taxon>
        <taxon>Vertebrata</taxon>
        <taxon>Euteleostomi</taxon>
        <taxon>Actinopterygii</taxon>
        <taxon>Neopterygii</taxon>
        <taxon>Teleostei</taxon>
        <taxon>Ostariophysi</taxon>
        <taxon>Siluriformes</taxon>
        <taxon>Bagridae</taxon>
        <taxon>Hemibagrus</taxon>
    </lineage>
</organism>
<dbReference type="InterPro" id="IPR035858">
    <property type="entry name" value="STAT5a/5b_DBD"/>
</dbReference>
<evidence type="ECO:0000313" key="16">
    <source>
        <dbReference type="Proteomes" id="UP001274896"/>
    </source>
</evidence>
<dbReference type="SMART" id="SM00964">
    <property type="entry name" value="STAT_int"/>
    <property type="match status" value="1"/>
</dbReference>
<dbReference type="InterPro" id="IPR001217">
    <property type="entry name" value="STAT"/>
</dbReference>
<evidence type="ECO:0000256" key="10">
    <source>
        <dbReference type="ARBA" id="ARBA00023163"/>
    </source>
</evidence>
<evidence type="ECO:0000256" key="2">
    <source>
        <dbReference type="ARBA" id="ARBA00004496"/>
    </source>
</evidence>
<dbReference type="SUPFAM" id="SSF49417">
    <property type="entry name" value="p53-like transcription factors"/>
    <property type="match status" value="1"/>
</dbReference>
<dbReference type="InterPro" id="IPR036860">
    <property type="entry name" value="SH2_dom_sf"/>
</dbReference>
<dbReference type="GO" id="GO:0003700">
    <property type="term" value="F:DNA-binding transcription factor activity"/>
    <property type="evidence" value="ECO:0007669"/>
    <property type="project" value="InterPro"/>
</dbReference>
<dbReference type="Pfam" id="PF00017">
    <property type="entry name" value="SH2"/>
    <property type="match status" value="1"/>
</dbReference>
<dbReference type="InterPro" id="IPR055377">
    <property type="entry name" value="GH3_M"/>
</dbReference>
<feature type="coiled-coil region" evidence="13">
    <location>
        <begin position="141"/>
        <end position="168"/>
    </location>
</feature>
<dbReference type="InterPro" id="IPR046994">
    <property type="entry name" value="STAT5_CC"/>
</dbReference>
<dbReference type="Gene3D" id="1.20.1050.20">
    <property type="entry name" value="STAT transcription factor, all-alpha domain"/>
    <property type="match status" value="1"/>
</dbReference>
<dbReference type="PROSITE" id="PS50001">
    <property type="entry name" value="SH2"/>
    <property type="match status" value="1"/>
</dbReference>
<dbReference type="Gene3D" id="1.10.238.10">
    <property type="entry name" value="EF-hand"/>
    <property type="match status" value="1"/>
</dbReference>
<evidence type="ECO:0000256" key="13">
    <source>
        <dbReference type="SAM" id="Coils"/>
    </source>
</evidence>
<dbReference type="GO" id="GO:0003677">
    <property type="term" value="F:DNA binding"/>
    <property type="evidence" value="ECO:0007669"/>
    <property type="project" value="UniProtKB-KW"/>
</dbReference>
<dbReference type="InterPro" id="IPR055378">
    <property type="entry name" value="GH3_C"/>
</dbReference>
<keyword evidence="4" id="KW-0963">Cytoplasm</keyword>
<dbReference type="Pfam" id="PF23571">
    <property type="entry name" value="GH3_M"/>
    <property type="match status" value="1"/>
</dbReference>
<dbReference type="GO" id="GO:0060429">
    <property type="term" value="P:epithelium development"/>
    <property type="evidence" value="ECO:0007669"/>
    <property type="project" value="UniProtKB-ARBA"/>
</dbReference>
<dbReference type="Gene3D" id="3.30.505.10">
    <property type="entry name" value="SH2 domain"/>
    <property type="match status" value="1"/>
</dbReference>
<protein>
    <recommendedName>
        <fullName evidence="14">SH2 domain-containing protein</fullName>
    </recommendedName>
</protein>
<feature type="domain" description="SH2" evidence="14">
    <location>
        <begin position="589"/>
        <end position="690"/>
    </location>
</feature>
<keyword evidence="16" id="KW-1185">Reference proteome</keyword>
<evidence type="ECO:0000256" key="1">
    <source>
        <dbReference type="ARBA" id="ARBA00004123"/>
    </source>
</evidence>
<dbReference type="FunFam" id="1.10.532.10:FF:000002">
    <property type="entry name" value="Signal transducer and activator of transcription"/>
    <property type="match status" value="1"/>
</dbReference>
<dbReference type="InterPro" id="IPR048988">
    <property type="entry name" value="STAT_linker"/>
</dbReference>
<dbReference type="FunFam" id="3.30.505.10:FF:000025">
    <property type="entry name" value="Signal transducer and activator of transcription"/>
    <property type="match status" value="1"/>
</dbReference>
<sequence>MALWIQAQHLQGDALHQMQALYGQHFPIEVRHYLAQWIETQPWDAIDVEKQQEEFKAKRLLDSLIQELQRRAEHQAGEDGFLLKIKLGHYATQLKGTYEACPMELVRCIKHIIYTEQRLVQEASNVSSAGGGATDATPQKYQQINQMFEELRAMTQETENDLRKLQHSQEYFIIQYQESLRIQAQLSSLASLTPAERVQRETSLQSRKATLETWITQEATTLQKYRQDLAEKHQRTLVLLRKQQTVIVDDELIQWKRRQQLAGNGGPSEGSLDILQSWCEKLADMVWQNRQQLRRVDHLTQQLPIPGPTEELLKELNATITDIISALVTSTFIIEKQPPQVLKTQTKFATTVRLLVGGKLNVHMNPPQVKATIINEQQAKALLKNESTRNDSSGEILNNNCVMEYHQTTGTLSAHFRNMSLKRIKRSDRRGAESVTEEKFTVLFESQFSVGGNELMFHVKTLSLPVVVIVHGSQDNNATATVLWDNAFSEPGRVPFVVPDKVSWPQLCEALNMKYKSEVQSERGLSEENLVFLAQKAFSSSSNNPEDYRNMTMTWSQFNRESLPGRNFTFWQWFDGVIELMKKHLKAHWNDGAILGFLNKQQAQDMLLSKPNGTFLLRFSDSEIGGITIAWVAENPNKAGERMVWNLMPFTTKDFSIRSLADRISDLNHLLFLYPNQPKDEVFSRYCTPPNSKAVGDGYVKPEIKQVVKVEFASSNTEQSLGNPTFMDSSPTITQPGSFTVYPSIDPILDESGDFDLDETMDMARQVEEFLSQPQEAQWSGQQSIILLYVIESKSTNFFSAQVIFLKRYLTEMAHGVFVALCAVALSVATALSVECVRADKCSVCSVVRHYLSVRWVSRAGRRQRDMLERDTLSVRRAQEETLLRRLRDTKHTRYGLEHHFDSITDATDFRKRHPITTYHHYEELICGVASGEEKAIVMETPILTMTSGSSGCSKMLLNTKETNSDYFLQGISVCVDVMRKSFPGTASLQTTFRLFYPTAEHYSEAGLRITAMPFSSEHTHHACTSPTAILQVQNERDALYLHLLFALRDRHVGILESRFASAVFDAFRLLEGHWEELADDLELGRISSRLVLDAWLRSKLEKHMKPDLVRAAELRTAITEGFEDIALRLWPRLHLIHTVDSGPHQIYGESLRQLYCRGVPFYSPLYATTEGLIGVNLWPLQESRHYLLCPRSMFFEFLPEEHLDAQHTLNTLLMDEVEEGKNYELIVTTASGLFRYRLGDVVKVVTFHNQCPVVEVLYRLSETLNVRGEKVNESLFLASLKKAVTQWPGAKLVDYCCAESGILGDASGGGQPHYQVFLELRGVRNLTEEQRYKLDVSLQADCAVYRSFRIKGSIGPMRVQLVSEGAFWELKSHMISFYHTSRDMFQMQRVIRRKEYADFLLMKTVS</sequence>
<keyword evidence="9" id="KW-0010">Activator</keyword>
<evidence type="ECO:0000256" key="8">
    <source>
        <dbReference type="ARBA" id="ARBA00023125"/>
    </source>
</evidence>
<reference evidence="15" key="1">
    <citation type="submission" date="2023-06" db="EMBL/GenBank/DDBJ databases">
        <title>Male Hemibagrus guttatus genome.</title>
        <authorList>
            <person name="Bian C."/>
        </authorList>
    </citation>
    <scope>NUCLEOTIDE SEQUENCE</scope>
    <source>
        <strain evidence="15">Male_cb2023</strain>
        <tissue evidence="15">Muscle</tissue>
    </source>
</reference>
<dbReference type="Pfam" id="PF02864">
    <property type="entry name" value="STAT_bind"/>
    <property type="match status" value="1"/>
</dbReference>
<proteinExistence type="inferred from homology"/>
<dbReference type="SUPFAM" id="SSF47655">
    <property type="entry name" value="STAT"/>
    <property type="match status" value="1"/>
</dbReference>
<dbReference type="SUPFAM" id="SSF48092">
    <property type="entry name" value="Transcription factor STAT-4 N-domain"/>
    <property type="match status" value="1"/>
</dbReference>
<evidence type="ECO:0000256" key="6">
    <source>
        <dbReference type="ARBA" id="ARBA00022999"/>
    </source>
</evidence>
<evidence type="ECO:0000256" key="12">
    <source>
        <dbReference type="PROSITE-ProRule" id="PRU00191"/>
    </source>
</evidence>
<dbReference type="PANTHER" id="PTHR11801">
    <property type="entry name" value="SIGNAL TRANSDUCER AND ACTIVATOR OF TRANSCRIPTION"/>
    <property type="match status" value="1"/>
</dbReference>
<keyword evidence="11" id="KW-0539">Nucleus</keyword>
<dbReference type="FunFam" id="1.10.238.10:FF:000029">
    <property type="entry name" value="Signal transducer and transcription activator 6"/>
    <property type="match status" value="1"/>
</dbReference>
<comment type="caution">
    <text evidence="15">The sequence shown here is derived from an EMBL/GenBank/DDBJ whole genome shotgun (WGS) entry which is preliminary data.</text>
</comment>
<name>A0AAE0QQR1_9TELE</name>
<dbReference type="CDD" id="cd16855">
    <property type="entry name" value="STAT5_CCD"/>
    <property type="match status" value="1"/>
</dbReference>
<keyword evidence="6 12" id="KW-0727">SH2 domain</keyword>
<dbReference type="SMART" id="SM00252">
    <property type="entry name" value="SH2"/>
    <property type="match status" value="1"/>
</dbReference>
<dbReference type="Pfam" id="PF21354">
    <property type="entry name" value="STAT_linker"/>
    <property type="match status" value="1"/>
</dbReference>
<evidence type="ECO:0000256" key="4">
    <source>
        <dbReference type="ARBA" id="ARBA00022490"/>
    </source>
</evidence>
<dbReference type="InterPro" id="IPR013800">
    <property type="entry name" value="STAT_TF_alpha"/>
</dbReference>
<comment type="similarity">
    <text evidence="3">Belongs to the transcription factor STAT family.</text>
</comment>
<dbReference type="Pfam" id="PF02865">
    <property type="entry name" value="STAT_int"/>
    <property type="match status" value="1"/>
</dbReference>
<keyword evidence="10" id="KW-0804">Transcription</keyword>
<accession>A0AAE0QQR1</accession>
<dbReference type="InterPro" id="IPR015988">
    <property type="entry name" value="STAT_TF_CC"/>
</dbReference>
<evidence type="ECO:0000256" key="5">
    <source>
        <dbReference type="ARBA" id="ARBA00022553"/>
    </source>
</evidence>
<gene>
    <name evidence="15" type="ORF">QTP70_019436</name>
</gene>
<dbReference type="SUPFAM" id="SSF55550">
    <property type="entry name" value="SH2 domain"/>
    <property type="match status" value="1"/>
</dbReference>
<evidence type="ECO:0000256" key="7">
    <source>
        <dbReference type="ARBA" id="ARBA00023015"/>
    </source>
</evidence>
<evidence type="ECO:0000256" key="3">
    <source>
        <dbReference type="ARBA" id="ARBA00005586"/>
    </source>
</evidence>
<dbReference type="InterPro" id="IPR013801">
    <property type="entry name" value="STAT_TF_DNA-bd"/>
</dbReference>
<dbReference type="InterPro" id="IPR000980">
    <property type="entry name" value="SH2"/>
</dbReference>
<dbReference type="Pfam" id="PF23572">
    <property type="entry name" value="GH3_C"/>
    <property type="match status" value="1"/>
</dbReference>
<dbReference type="Pfam" id="PF03321">
    <property type="entry name" value="GH3"/>
    <property type="match status" value="1"/>
</dbReference>
<dbReference type="EMBL" id="JAUCMX010000012">
    <property type="protein sequence ID" value="KAK3529198.1"/>
    <property type="molecule type" value="Genomic_DNA"/>
</dbReference>
<keyword evidence="5" id="KW-0597">Phosphoprotein</keyword>
<dbReference type="CDD" id="cd16849">
    <property type="entry name" value="STAT5_DBD"/>
    <property type="match status" value="1"/>
</dbReference>
<dbReference type="Gene3D" id="2.60.40.630">
    <property type="entry name" value="STAT transcription factor, DNA-binding domain"/>
    <property type="match status" value="1"/>
</dbReference>
<evidence type="ECO:0000256" key="11">
    <source>
        <dbReference type="ARBA" id="ARBA00023242"/>
    </source>
</evidence>
<dbReference type="FunFam" id="1.20.1050.20:FF:000002">
    <property type="entry name" value="Signal transducer and activator of transcription"/>
    <property type="match status" value="1"/>
</dbReference>
<dbReference type="GO" id="GO:0009653">
    <property type="term" value="P:anatomical structure morphogenesis"/>
    <property type="evidence" value="ECO:0007669"/>
    <property type="project" value="UniProtKB-ARBA"/>
</dbReference>
<dbReference type="GO" id="GO:0005829">
    <property type="term" value="C:cytosol"/>
    <property type="evidence" value="ECO:0007669"/>
    <property type="project" value="UniProtKB-ARBA"/>
</dbReference>
<dbReference type="FunFam" id="2.60.40.630:FF:000002">
    <property type="entry name" value="Signal transducer and activator of transcription"/>
    <property type="match status" value="1"/>
</dbReference>
<dbReference type="Proteomes" id="UP001274896">
    <property type="component" value="Unassembled WGS sequence"/>
</dbReference>
<keyword evidence="13" id="KW-0175">Coiled coil</keyword>
<dbReference type="Pfam" id="PF01017">
    <property type="entry name" value="STAT_alpha"/>
    <property type="match status" value="1"/>
</dbReference>
<comment type="subcellular location">
    <subcellularLocation>
        <location evidence="2">Cytoplasm</location>
    </subcellularLocation>
    <subcellularLocation>
        <location evidence="1">Nucleus</location>
    </subcellularLocation>
</comment>
<dbReference type="GO" id="GO:0007166">
    <property type="term" value="P:cell surface receptor signaling pathway"/>
    <property type="evidence" value="ECO:0007669"/>
    <property type="project" value="UniProtKB-ARBA"/>
</dbReference>
<evidence type="ECO:0000313" key="15">
    <source>
        <dbReference type="EMBL" id="KAK3529198.1"/>
    </source>
</evidence>
<evidence type="ECO:0000256" key="9">
    <source>
        <dbReference type="ARBA" id="ARBA00023159"/>
    </source>
</evidence>
<dbReference type="InterPro" id="IPR036535">
    <property type="entry name" value="STAT_N_sf"/>
</dbReference>
<keyword evidence="8" id="KW-0238">DNA-binding</keyword>
<keyword evidence="7" id="KW-0805">Transcription regulation</keyword>